<protein>
    <submittedName>
        <fullName evidence="1">Uncharacterized protein</fullName>
    </submittedName>
</protein>
<accession>A0A0C2NES2</accession>
<dbReference type="EMBL" id="JWZT01000205">
    <property type="protein sequence ID" value="KII74875.1"/>
    <property type="molecule type" value="Genomic_DNA"/>
</dbReference>
<gene>
    <name evidence="1" type="ORF">RF11_12679</name>
</gene>
<dbReference type="AlphaFoldDB" id="A0A0C2NES2"/>
<reference evidence="1 2" key="1">
    <citation type="journal article" date="2014" name="Genome Biol. Evol.">
        <title>The genome of the myxosporean Thelohanellus kitauei shows adaptations to nutrient acquisition within its fish host.</title>
        <authorList>
            <person name="Yang Y."/>
            <person name="Xiong J."/>
            <person name="Zhou Z."/>
            <person name="Huo F."/>
            <person name="Miao W."/>
            <person name="Ran C."/>
            <person name="Liu Y."/>
            <person name="Zhang J."/>
            <person name="Feng J."/>
            <person name="Wang M."/>
            <person name="Wang M."/>
            <person name="Wang L."/>
            <person name="Yao B."/>
        </authorList>
    </citation>
    <scope>NUCLEOTIDE SEQUENCE [LARGE SCALE GENOMIC DNA]</scope>
    <source>
        <strain evidence="1">Wuqing</strain>
    </source>
</reference>
<name>A0A0C2NES2_THEKT</name>
<sequence length="103" mass="11916">MFVQLYWYGRPLENPGDVEKCLLYGDHTSFLLTTSMEVYNLSPVHYYTNCTSTPTATFFRQHFCGNNAYKSFNSYIRHLNQKYAMPFCSCDSSHNLNTAKCGI</sequence>
<proteinExistence type="predicted"/>
<comment type="caution">
    <text evidence="1">The sequence shown here is derived from an EMBL/GenBank/DDBJ whole genome shotgun (WGS) entry which is preliminary data.</text>
</comment>
<evidence type="ECO:0000313" key="2">
    <source>
        <dbReference type="Proteomes" id="UP000031668"/>
    </source>
</evidence>
<organism evidence="1 2">
    <name type="scientific">Thelohanellus kitauei</name>
    <name type="common">Myxosporean</name>
    <dbReference type="NCBI Taxonomy" id="669202"/>
    <lineage>
        <taxon>Eukaryota</taxon>
        <taxon>Metazoa</taxon>
        <taxon>Cnidaria</taxon>
        <taxon>Myxozoa</taxon>
        <taxon>Myxosporea</taxon>
        <taxon>Bivalvulida</taxon>
        <taxon>Platysporina</taxon>
        <taxon>Myxobolidae</taxon>
        <taxon>Thelohanellus</taxon>
    </lineage>
</organism>
<keyword evidence="2" id="KW-1185">Reference proteome</keyword>
<dbReference type="Proteomes" id="UP000031668">
    <property type="component" value="Unassembled WGS sequence"/>
</dbReference>
<evidence type="ECO:0000313" key="1">
    <source>
        <dbReference type="EMBL" id="KII74875.1"/>
    </source>
</evidence>